<dbReference type="GO" id="GO:0043634">
    <property type="term" value="P:polyadenylation-dependent ncRNA catabolic process"/>
    <property type="evidence" value="ECO:0007669"/>
    <property type="project" value="TreeGrafter"/>
</dbReference>
<evidence type="ECO:0000313" key="9">
    <source>
        <dbReference type="Proteomes" id="UP000803844"/>
    </source>
</evidence>
<comment type="similarity">
    <text evidence="1">Belongs to the DNA polymerase type-B-like family.</text>
</comment>
<dbReference type="GeneID" id="63836309"/>
<dbReference type="GO" id="GO:0046872">
    <property type="term" value="F:metal ion binding"/>
    <property type="evidence" value="ECO:0007669"/>
    <property type="project" value="UniProtKB-KW"/>
</dbReference>
<dbReference type="Gene3D" id="1.10.1410.10">
    <property type="match status" value="1"/>
</dbReference>
<dbReference type="Proteomes" id="UP000803844">
    <property type="component" value="Unassembled WGS sequence"/>
</dbReference>
<dbReference type="AlphaFoldDB" id="A0A9P4XVZ7"/>
<dbReference type="GO" id="GO:0031123">
    <property type="term" value="P:RNA 3'-end processing"/>
    <property type="evidence" value="ECO:0007669"/>
    <property type="project" value="TreeGrafter"/>
</dbReference>
<dbReference type="GO" id="GO:0005730">
    <property type="term" value="C:nucleolus"/>
    <property type="evidence" value="ECO:0007669"/>
    <property type="project" value="TreeGrafter"/>
</dbReference>
<evidence type="ECO:0000256" key="2">
    <source>
        <dbReference type="ARBA" id="ARBA00012388"/>
    </source>
</evidence>
<dbReference type="GO" id="GO:1990817">
    <property type="term" value="F:poly(A) RNA polymerase activity"/>
    <property type="evidence" value="ECO:0007669"/>
    <property type="project" value="UniProtKB-EC"/>
</dbReference>
<sequence>MSHYPPPPGTRPGGAHYGLPPPPPPPAQAFQGSNGDRDSRGGDAFRPPQSDFTFRSDKPSGVGDSYRPAGPDGPRGAPRGPARGPYNNDRRPGARSFRGRGGGYQEPRRPWKPFRPAERAILQDNNNAQPAEDFADAENGVQYRSIDQLSDSDETDMDISDSDNETGGPSAKRTRTTIGRSGDGDDVPKWSNPDPYTALPPVDESEKKRKDMVQLIRKARVDATANARTSLPAPADDEDFIRCESDSGDEDKNEADDVSKSSLPPRPEFAAASHASQVAPQATQPPLNANGRQRAVNAGDLQSSSGLASRKRFHDDVLKLPDHARLKPAPRQPSGGTMVKEWRPKSGEHSCPWVQPPSSKVPVNVRFHMEVRDFYEHVKPCSFEERLRSRLVDDLNRYLSAFNEWKGWQMYPFGSFMSGLYLPTGDMDLAFCSRVFVNGGPPRVPTETQLRALTRVFRKSPLAVNKHIEPVLKARVPLIKYVDNTTGLKIDISFENNSGLIAIDTFKAWREQWPAMPILVTVIKQYLLMRGLNEPVNGGVGGFSVICMVVSMLQMMPVVQSGDMIPQHDLGALLMHFFDLYGHRFNYETTALRLNPPGYVNKNRVQELTYRNPKRLSIIDPNNPANDIAGGSANYAQIVQCFREAHRLLQERMVRVAAGEHHDSILSVILGGNYSTFREQRQHLRKLHMKVFGFADE</sequence>
<evidence type="ECO:0000259" key="6">
    <source>
        <dbReference type="Pfam" id="PF03828"/>
    </source>
</evidence>
<keyword evidence="3" id="KW-0479">Metal-binding</keyword>
<dbReference type="SUPFAM" id="SSF81631">
    <property type="entry name" value="PAP/OAS1 substrate-binding domain"/>
    <property type="match status" value="1"/>
</dbReference>
<evidence type="ECO:0000256" key="5">
    <source>
        <dbReference type="SAM" id="MobiDB-lite"/>
    </source>
</evidence>
<feature type="compositionally biased region" description="Acidic residues" evidence="5">
    <location>
        <begin position="246"/>
        <end position="256"/>
    </location>
</feature>
<dbReference type="GO" id="GO:0031499">
    <property type="term" value="C:TRAMP complex"/>
    <property type="evidence" value="ECO:0007669"/>
    <property type="project" value="TreeGrafter"/>
</dbReference>
<dbReference type="EMBL" id="MU032351">
    <property type="protein sequence ID" value="KAF3761580.1"/>
    <property type="molecule type" value="Genomic_DNA"/>
</dbReference>
<dbReference type="SUPFAM" id="SSF81301">
    <property type="entry name" value="Nucleotidyltransferase"/>
    <property type="match status" value="1"/>
</dbReference>
<evidence type="ECO:0000313" key="8">
    <source>
        <dbReference type="EMBL" id="KAF3761580.1"/>
    </source>
</evidence>
<reference evidence="8" key="1">
    <citation type="journal article" date="2020" name="Phytopathology">
        <title>Genome sequence of the chestnut blight fungus Cryphonectria parasitica EP155: A fundamental resource for an archetypical invasive plant pathogen.</title>
        <authorList>
            <person name="Crouch J.A."/>
            <person name="Dawe A."/>
            <person name="Aerts A."/>
            <person name="Barry K."/>
            <person name="Churchill A.C.L."/>
            <person name="Grimwood J."/>
            <person name="Hillman B."/>
            <person name="Milgroom M.G."/>
            <person name="Pangilinan J."/>
            <person name="Smith M."/>
            <person name="Salamov A."/>
            <person name="Schmutz J."/>
            <person name="Yadav J."/>
            <person name="Grigoriev I.V."/>
            <person name="Nuss D."/>
        </authorList>
    </citation>
    <scope>NUCLEOTIDE SEQUENCE</scope>
    <source>
        <strain evidence="8">EP155</strain>
    </source>
</reference>
<feature type="compositionally biased region" description="Polar residues" evidence="5">
    <location>
        <begin position="274"/>
        <end position="291"/>
    </location>
</feature>
<dbReference type="RefSeq" id="XP_040772559.1">
    <property type="nucleotide sequence ID" value="XM_040919180.1"/>
</dbReference>
<feature type="region of interest" description="Disordered" evidence="5">
    <location>
        <begin position="318"/>
        <end position="354"/>
    </location>
</feature>
<evidence type="ECO:0000256" key="1">
    <source>
        <dbReference type="ARBA" id="ARBA00008593"/>
    </source>
</evidence>
<dbReference type="InterPro" id="IPR045862">
    <property type="entry name" value="Trf4-like"/>
</dbReference>
<keyword evidence="4" id="KW-0460">Magnesium</keyword>
<feature type="domain" description="PAP-associated" evidence="6">
    <location>
        <begin position="570"/>
        <end position="626"/>
    </location>
</feature>
<feature type="domain" description="Poly(A) RNA polymerase mitochondrial-like central palm" evidence="7">
    <location>
        <begin position="368"/>
        <end position="502"/>
    </location>
</feature>
<gene>
    <name evidence="8" type="ORF">M406DRAFT_295252</name>
</gene>
<dbReference type="CDD" id="cd05402">
    <property type="entry name" value="NT_PAP_TUTase"/>
    <property type="match status" value="1"/>
</dbReference>
<feature type="compositionally biased region" description="Pro residues" evidence="5">
    <location>
        <begin position="1"/>
        <end position="10"/>
    </location>
</feature>
<keyword evidence="9" id="KW-1185">Reference proteome</keyword>
<dbReference type="Pfam" id="PF22600">
    <property type="entry name" value="MTPAP-like_central"/>
    <property type="match status" value="1"/>
</dbReference>
<accession>A0A9P4XVZ7</accession>
<evidence type="ECO:0000256" key="4">
    <source>
        <dbReference type="ARBA" id="ARBA00022842"/>
    </source>
</evidence>
<evidence type="ECO:0000256" key="3">
    <source>
        <dbReference type="ARBA" id="ARBA00022723"/>
    </source>
</evidence>
<name>A0A9P4XVZ7_CRYP1</name>
<feature type="region of interest" description="Disordered" evidence="5">
    <location>
        <begin position="1"/>
        <end position="291"/>
    </location>
</feature>
<feature type="compositionally biased region" description="Acidic residues" evidence="5">
    <location>
        <begin position="150"/>
        <end position="164"/>
    </location>
</feature>
<dbReference type="PANTHER" id="PTHR23092:SF15">
    <property type="entry name" value="INACTIVE NON-CANONICAL POLY(A) RNA POLYMERASE PROTEIN TRF4-2-RELATED"/>
    <property type="match status" value="1"/>
</dbReference>
<dbReference type="PANTHER" id="PTHR23092">
    <property type="entry name" value="POLY(A) RNA POLYMERASE"/>
    <property type="match status" value="1"/>
</dbReference>
<dbReference type="Gene3D" id="3.30.460.10">
    <property type="entry name" value="Beta Polymerase, domain 2"/>
    <property type="match status" value="1"/>
</dbReference>
<dbReference type="InterPro" id="IPR043519">
    <property type="entry name" value="NT_sf"/>
</dbReference>
<comment type="caution">
    <text evidence="8">The sequence shown here is derived from an EMBL/GenBank/DDBJ whole genome shotgun (WGS) entry which is preliminary data.</text>
</comment>
<proteinExistence type="inferred from homology"/>
<dbReference type="GO" id="GO:0010605">
    <property type="term" value="P:negative regulation of macromolecule metabolic process"/>
    <property type="evidence" value="ECO:0007669"/>
    <property type="project" value="UniProtKB-ARBA"/>
</dbReference>
<evidence type="ECO:0000259" key="7">
    <source>
        <dbReference type="Pfam" id="PF22600"/>
    </source>
</evidence>
<organism evidence="8 9">
    <name type="scientific">Cryphonectria parasitica (strain ATCC 38755 / EP155)</name>
    <dbReference type="NCBI Taxonomy" id="660469"/>
    <lineage>
        <taxon>Eukaryota</taxon>
        <taxon>Fungi</taxon>
        <taxon>Dikarya</taxon>
        <taxon>Ascomycota</taxon>
        <taxon>Pezizomycotina</taxon>
        <taxon>Sordariomycetes</taxon>
        <taxon>Sordariomycetidae</taxon>
        <taxon>Diaporthales</taxon>
        <taxon>Cryphonectriaceae</taxon>
        <taxon>Cryphonectria-Endothia species complex</taxon>
        <taxon>Cryphonectria</taxon>
    </lineage>
</organism>
<dbReference type="GO" id="GO:0003729">
    <property type="term" value="F:mRNA binding"/>
    <property type="evidence" value="ECO:0007669"/>
    <property type="project" value="TreeGrafter"/>
</dbReference>
<dbReference type="OrthoDB" id="273917at2759"/>
<dbReference type="InterPro" id="IPR054708">
    <property type="entry name" value="MTPAP-like_central"/>
</dbReference>
<feature type="compositionally biased region" description="Low complexity" evidence="5">
    <location>
        <begin position="67"/>
        <end position="85"/>
    </location>
</feature>
<protein>
    <recommendedName>
        <fullName evidence="2">polynucleotide adenylyltransferase</fullName>
        <ecNumber evidence="2">2.7.7.19</ecNumber>
    </recommendedName>
</protein>
<dbReference type="EC" id="2.7.7.19" evidence="2"/>
<dbReference type="InterPro" id="IPR002058">
    <property type="entry name" value="PAP_assoc"/>
</dbReference>
<dbReference type="Pfam" id="PF03828">
    <property type="entry name" value="PAP_assoc"/>
    <property type="match status" value="1"/>
</dbReference>